<dbReference type="InterPro" id="IPR052704">
    <property type="entry name" value="ECF_Sigma-70_Domain"/>
</dbReference>
<sequence>MGEDGFLAARFAGDRARLRAVAYRMLGSSDEADDALREVSRRLGRTDVRGVENLSGWLTVVVGRVCLDRLRSRDAAAPESSRGERAWDERTFGPVDPEETAQQADTVVVALLAALGSVSPDERLAFVMHDVFALPFDEVADVVGGTPTAARQLGSGTRRLLQGESAGRVGPAADRVRRRQVVEEFHAASRQRDFAALRSLLDPDAVLRTDTAADEGAGALGLVRGARAVAEAFAAHIRAHVSATVDGNVNVNAQDARVATAFVDGEPGLVCGPVGWPTAAFAFTFSRDSGRVTCVDVLADPDPDRLAERDDFVPESRSVVAGEGGAGVDADRRVVDDNERGQVGAVAESFVEPGELDGSEVS</sequence>
<accession>A0ABV3DQN8</accession>
<evidence type="ECO:0000313" key="4">
    <source>
        <dbReference type="Proteomes" id="UP001551482"/>
    </source>
</evidence>
<dbReference type="InterPro" id="IPR013325">
    <property type="entry name" value="RNA_pol_sigma_r2"/>
</dbReference>
<gene>
    <name evidence="3" type="ORF">AB0C36_30185</name>
</gene>
<proteinExistence type="predicted"/>
<organism evidence="3 4">
    <name type="scientific">Streptodolium elevatio</name>
    <dbReference type="NCBI Taxonomy" id="3157996"/>
    <lineage>
        <taxon>Bacteria</taxon>
        <taxon>Bacillati</taxon>
        <taxon>Actinomycetota</taxon>
        <taxon>Actinomycetes</taxon>
        <taxon>Kitasatosporales</taxon>
        <taxon>Streptomycetaceae</taxon>
        <taxon>Streptodolium</taxon>
    </lineage>
</organism>
<dbReference type="PANTHER" id="PTHR30173">
    <property type="entry name" value="SIGMA 19 FACTOR"/>
    <property type="match status" value="1"/>
</dbReference>
<reference evidence="3 4" key="1">
    <citation type="submission" date="2024-06" db="EMBL/GenBank/DDBJ databases">
        <title>The Natural Products Discovery Center: Release of the First 8490 Sequenced Strains for Exploring Actinobacteria Biosynthetic Diversity.</title>
        <authorList>
            <person name="Kalkreuter E."/>
            <person name="Kautsar S.A."/>
            <person name="Yang D."/>
            <person name="Bader C.D."/>
            <person name="Teijaro C.N."/>
            <person name="Fluegel L."/>
            <person name="Davis C.M."/>
            <person name="Simpson J.R."/>
            <person name="Lauterbach L."/>
            <person name="Steele A.D."/>
            <person name="Gui C."/>
            <person name="Meng S."/>
            <person name="Li G."/>
            <person name="Viehrig K."/>
            <person name="Ye F."/>
            <person name="Su P."/>
            <person name="Kiefer A.F."/>
            <person name="Nichols A."/>
            <person name="Cepeda A.J."/>
            <person name="Yan W."/>
            <person name="Fan B."/>
            <person name="Jiang Y."/>
            <person name="Adhikari A."/>
            <person name="Zheng C.-J."/>
            <person name="Schuster L."/>
            <person name="Cowan T.M."/>
            <person name="Smanski M.J."/>
            <person name="Chevrette M.G."/>
            <person name="De Carvalho L.P.S."/>
            <person name="Shen B."/>
        </authorList>
    </citation>
    <scope>NUCLEOTIDE SEQUENCE [LARGE SCALE GENOMIC DNA]</scope>
    <source>
        <strain evidence="3 4">NPDC048946</strain>
    </source>
</reference>
<dbReference type="InterPro" id="IPR032710">
    <property type="entry name" value="NTF2-like_dom_sf"/>
</dbReference>
<dbReference type="PANTHER" id="PTHR30173:SF43">
    <property type="entry name" value="ECF RNA POLYMERASE SIGMA FACTOR SIGI-RELATED"/>
    <property type="match status" value="1"/>
</dbReference>
<dbReference type="Pfam" id="PF04542">
    <property type="entry name" value="Sigma70_r2"/>
    <property type="match status" value="1"/>
</dbReference>
<dbReference type="RefSeq" id="WP_358360160.1">
    <property type="nucleotide sequence ID" value="NZ_JBEZFP010000099.1"/>
</dbReference>
<comment type="caution">
    <text evidence="3">The sequence shown here is derived from an EMBL/GenBank/DDBJ whole genome shotgun (WGS) entry which is preliminary data.</text>
</comment>
<dbReference type="Gene3D" id="1.10.10.10">
    <property type="entry name" value="Winged helix-like DNA-binding domain superfamily/Winged helix DNA-binding domain"/>
    <property type="match status" value="1"/>
</dbReference>
<evidence type="ECO:0000256" key="1">
    <source>
        <dbReference type="SAM" id="MobiDB-lite"/>
    </source>
</evidence>
<name>A0ABV3DQN8_9ACTN</name>
<dbReference type="EMBL" id="JBEZFP010000099">
    <property type="protein sequence ID" value="MEU8137772.1"/>
    <property type="molecule type" value="Genomic_DNA"/>
</dbReference>
<dbReference type="SUPFAM" id="SSF88659">
    <property type="entry name" value="Sigma3 and sigma4 domains of RNA polymerase sigma factors"/>
    <property type="match status" value="1"/>
</dbReference>
<dbReference type="Proteomes" id="UP001551482">
    <property type="component" value="Unassembled WGS sequence"/>
</dbReference>
<keyword evidence="4" id="KW-1185">Reference proteome</keyword>
<dbReference type="Gene3D" id="3.10.450.50">
    <property type="match status" value="1"/>
</dbReference>
<dbReference type="SUPFAM" id="SSF54427">
    <property type="entry name" value="NTF2-like"/>
    <property type="match status" value="1"/>
</dbReference>
<dbReference type="Gene3D" id="1.10.1740.10">
    <property type="match status" value="1"/>
</dbReference>
<feature type="region of interest" description="Disordered" evidence="1">
    <location>
        <begin position="337"/>
        <end position="362"/>
    </location>
</feature>
<dbReference type="InterPro" id="IPR013324">
    <property type="entry name" value="RNA_pol_sigma_r3/r4-like"/>
</dbReference>
<dbReference type="SUPFAM" id="SSF88946">
    <property type="entry name" value="Sigma2 domain of RNA polymerase sigma factors"/>
    <property type="match status" value="1"/>
</dbReference>
<feature type="domain" description="RNA polymerase sigma-70 region 2" evidence="2">
    <location>
        <begin position="16"/>
        <end position="74"/>
    </location>
</feature>
<protein>
    <submittedName>
        <fullName evidence="3">Sigma factor</fullName>
    </submittedName>
</protein>
<dbReference type="InterPro" id="IPR036388">
    <property type="entry name" value="WH-like_DNA-bd_sf"/>
</dbReference>
<dbReference type="InterPro" id="IPR007627">
    <property type="entry name" value="RNA_pol_sigma70_r2"/>
</dbReference>
<evidence type="ECO:0000313" key="3">
    <source>
        <dbReference type="EMBL" id="MEU8137772.1"/>
    </source>
</evidence>
<evidence type="ECO:0000259" key="2">
    <source>
        <dbReference type="Pfam" id="PF04542"/>
    </source>
</evidence>